<feature type="transmembrane region" description="Helical" evidence="2">
    <location>
        <begin position="14"/>
        <end position="33"/>
    </location>
</feature>
<name>A0A182NW87_9DIPT</name>
<evidence type="ECO:0000313" key="4">
    <source>
        <dbReference type="Proteomes" id="UP000075884"/>
    </source>
</evidence>
<evidence type="ECO:0000256" key="1">
    <source>
        <dbReference type="SAM" id="MobiDB-lite"/>
    </source>
</evidence>
<dbReference type="Proteomes" id="UP000075884">
    <property type="component" value="Unassembled WGS sequence"/>
</dbReference>
<keyword evidence="2" id="KW-0472">Membrane</keyword>
<keyword evidence="4" id="KW-1185">Reference proteome</keyword>
<reference evidence="3" key="2">
    <citation type="submission" date="2020-05" db="UniProtKB">
        <authorList>
            <consortium name="EnsemblMetazoa"/>
        </authorList>
    </citation>
    <scope>IDENTIFICATION</scope>
    <source>
        <strain evidence="3">WRAIR2</strain>
    </source>
</reference>
<feature type="region of interest" description="Disordered" evidence="1">
    <location>
        <begin position="179"/>
        <end position="198"/>
    </location>
</feature>
<keyword evidence="2" id="KW-1133">Transmembrane helix</keyword>
<proteinExistence type="predicted"/>
<feature type="transmembrane region" description="Helical" evidence="2">
    <location>
        <begin position="79"/>
        <end position="101"/>
    </location>
</feature>
<evidence type="ECO:0000256" key="2">
    <source>
        <dbReference type="SAM" id="Phobius"/>
    </source>
</evidence>
<reference evidence="4" key="1">
    <citation type="submission" date="2013-03" db="EMBL/GenBank/DDBJ databases">
        <title>The Genome Sequence of Anopheles dirus WRAIR2.</title>
        <authorList>
            <consortium name="The Broad Institute Genomics Platform"/>
            <person name="Neafsey D.E."/>
            <person name="Walton C."/>
            <person name="Walker B."/>
            <person name="Young S.K."/>
            <person name="Zeng Q."/>
            <person name="Gargeya S."/>
            <person name="Fitzgerald M."/>
            <person name="Haas B."/>
            <person name="Abouelleil A."/>
            <person name="Allen A.W."/>
            <person name="Alvarado L."/>
            <person name="Arachchi H.M."/>
            <person name="Berlin A.M."/>
            <person name="Chapman S.B."/>
            <person name="Gainer-Dewar J."/>
            <person name="Goldberg J."/>
            <person name="Griggs A."/>
            <person name="Gujja S."/>
            <person name="Hansen M."/>
            <person name="Howarth C."/>
            <person name="Imamovic A."/>
            <person name="Ireland A."/>
            <person name="Larimer J."/>
            <person name="McCowan C."/>
            <person name="Murphy C."/>
            <person name="Pearson M."/>
            <person name="Poon T.W."/>
            <person name="Priest M."/>
            <person name="Roberts A."/>
            <person name="Saif S."/>
            <person name="Shea T."/>
            <person name="Sisk P."/>
            <person name="Sykes S."/>
            <person name="Wortman J."/>
            <person name="Nusbaum C."/>
            <person name="Birren B."/>
        </authorList>
    </citation>
    <scope>NUCLEOTIDE SEQUENCE [LARGE SCALE GENOMIC DNA]</scope>
    <source>
        <strain evidence="4">WRAIR2</strain>
    </source>
</reference>
<accession>A0A182NW87</accession>
<dbReference type="AlphaFoldDB" id="A0A182NW87"/>
<evidence type="ECO:0008006" key="5">
    <source>
        <dbReference type="Google" id="ProtNLM"/>
    </source>
</evidence>
<sequence length="240" mass="25283">TTGIVSAGPDFCRILGPFCALLASCCCCCWLFAPLGADLSELAVAEVCAEFCRASLSRSSWAIRSTSRMYSNCADFDKCFTAVGVAIALLLIGAFFAKLFACCGCLAAESKFFPSEASWTRCAVERSISLVSSADVPTFVPVDVLLLRTVFKNISSCSSNRTPGDGVSPDVAFCGEGVPKSTSESESDWPSRMTSFGTGRETNVSTMAGSFGDSVRDTGGDGAAAVRFRLINLFGLLTSF</sequence>
<keyword evidence="2" id="KW-0812">Transmembrane</keyword>
<evidence type="ECO:0000313" key="3">
    <source>
        <dbReference type="EnsemblMetazoa" id="ADIR014168-PA"/>
    </source>
</evidence>
<protein>
    <recommendedName>
        <fullName evidence="5">Transmembrane protein</fullName>
    </recommendedName>
</protein>
<dbReference type="EnsemblMetazoa" id="ADIR014168-RA">
    <property type="protein sequence ID" value="ADIR014168-PA"/>
    <property type="gene ID" value="ADIR014168"/>
</dbReference>
<dbReference type="VEuPathDB" id="VectorBase:ADIR014168"/>
<organism evidence="3 4">
    <name type="scientific">Anopheles dirus</name>
    <dbReference type="NCBI Taxonomy" id="7168"/>
    <lineage>
        <taxon>Eukaryota</taxon>
        <taxon>Metazoa</taxon>
        <taxon>Ecdysozoa</taxon>
        <taxon>Arthropoda</taxon>
        <taxon>Hexapoda</taxon>
        <taxon>Insecta</taxon>
        <taxon>Pterygota</taxon>
        <taxon>Neoptera</taxon>
        <taxon>Endopterygota</taxon>
        <taxon>Diptera</taxon>
        <taxon>Nematocera</taxon>
        <taxon>Culicoidea</taxon>
        <taxon>Culicidae</taxon>
        <taxon>Anophelinae</taxon>
        <taxon>Anopheles</taxon>
    </lineage>
</organism>